<accession>A0ABT2N440</accession>
<evidence type="ECO:0000313" key="2">
    <source>
        <dbReference type="Proteomes" id="UP001525961"/>
    </source>
</evidence>
<sequence>MSNHQHEDREAAEKAFLDSLNALQERLQLVEDQKAASAREAERQAIKTAEEEKATFTLHDLEEAVADIDEFFKELHKPEAEDSSI</sequence>
<dbReference type="Proteomes" id="UP001525961">
    <property type="component" value="Unassembled WGS sequence"/>
</dbReference>
<evidence type="ECO:0000313" key="1">
    <source>
        <dbReference type="EMBL" id="MCT7977427.1"/>
    </source>
</evidence>
<dbReference type="RefSeq" id="WP_261196619.1">
    <property type="nucleotide sequence ID" value="NZ_JAMXFA010000007.1"/>
</dbReference>
<dbReference type="EMBL" id="JAMXFA010000007">
    <property type="protein sequence ID" value="MCT7977427.1"/>
    <property type="molecule type" value="Genomic_DNA"/>
</dbReference>
<comment type="caution">
    <text evidence="1">The sequence shown here is derived from an EMBL/GenBank/DDBJ whole genome shotgun (WGS) entry which is preliminary data.</text>
</comment>
<gene>
    <name evidence="1" type="ORF">NG792_06900</name>
</gene>
<organism evidence="1 2">
    <name type="scientific">Laspinema olomoucense D3b</name>
    <dbReference type="NCBI Taxonomy" id="2953688"/>
    <lineage>
        <taxon>Bacteria</taxon>
        <taxon>Bacillati</taxon>
        <taxon>Cyanobacteriota</taxon>
        <taxon>Cyanophyceae</taxon>
        <taxon>Oscillatoriophycideae</taxon>
        <taxon>Oscillatoriales</taxon>
        <taxon>Laspinemataceae</taxon>
        <taxon>Laspinema</taxon>
        <taxon>Laspinema olomoucense</taxon>
    </lineage>
</organism>
<keyword evidence="2" id="KW-1185">Reference proteome</keyword>
<name>A0ABT2N440_9CYAN</name>
<protein>
    <submittedName>
        <fullName evidence="1">Uncharacterized protein</fullName>
    </submittedName>
</protein>
<reference evidence="1 2" key="1">
    <citation type="journal article" date="2022" name="Front. Microbiol.">
        <title>High genomic differentiation and limited gene flow indicate recent cryptic speciation within the genus Laspinema (cyanobacteria).</title>
        <authorList>
            <person name="Stanojkovic A."/>
            <person name="Skoupy S."/>
            <person name="Skaloud P."/>
            <person name="Dvorak P."/>
        </authorList>
    </citation>
    <scope>NUCLEOTIDE SEQUENCE [LARGE SCALE GENOMIC DNA]</scope>
    <source>
        <strain evidence="1 2">D3b</strain>
    </source>
</reference>
<proteinExistence type="predicted"/>